<comment type="caution">
    <text evidence="2">The sequence shown here is derived from an EMBL/GenBank/DDBJ whole genome shotgun (WGS) entry which is preliminary data.</text>
</comment>
<protein>
    <submittedName>
        <fullName evidence="2">Uncharacterized protein</fullName>
    </submittedName>
</protein>
<dbReference type="EMBL" id="JABSTV010001251">
    <property type="protein sequence ID" value="KAH7951324.1"/>
    <property type="molecule type" value="Genomic_DNA"/>
</dbReference>
<feature type="compositionally biased region" description="Basic and acidic residues" evidence="1">
    <location>
        <begin position="225"/>
        <end position="236"/>
    </location>
</feature>
<dbReference type="VEuPathDB" id="VectorBase:RSAN_035047"/>
<dbReference type="Proteomes" id="UP000821837">
    <property type="component" value="Chromosome 5"/>
</dbReference>
<proteinExistence type="predicted"/>
<name>A0A9D4SU62_RHISA</name>
<reference evidence="2" key="2">
    <citation type="submission" date="2021-09" db="EMBL/GenBank/DDBJ databases">
        <authorList>
            <person name="Jia N."/>
            <person name="Wang J."/>
            <person name="Shi W."/>
            <person name="Du L."/>
            <person name="Sun Y."/>
            <person name="Zhan W."/>
            <person name="Jiang J."/>
            <person name="Wang Q."/>
            <person name="Zhang B."/>
            <person name="Ji P."/>
            <person name="Sakyi L.B."/>
            <person name="Cui X."/>
            <person name="Yuan T."/>
            <person name="Jiang B."/>
            <person name="Yang W."/>
            <person name="Lam T.T.-Y."/>
            <person name="Chang Q."/>
            <person name="Ding S."/>
            <person name="Wang X."/>
            <person name="Zhu J."/>
            <person name="Ruan X."/>
            <person name="Zhao L."/>
            <person name="Wei J."/>
            <person name="Que T."/>
            <person name="Du C."/>
            <person name="Cheng J."/>
            <person name="Dai P."/>
            <person name="Han X."/>
            <person name="Huang E."/>
            <person name="Gao Y."/>
            <person name="Liu J."/>
            <person name="Shao H."/>
            <person name="Ye R."/>
            <person name="Li L."/>
            <person name="Wei W."/>
            <person name="Wang X."/>
            <person name="Wang C."/>
            <person name="Huo Q."/>
            <person name="Li W."/>
            <person name="Guo W."/>
            <person name="Chen H."/>
            <person name="Chen S."/>
            <person name="Zhou L."/>
            <person name="Zhou L."/>
            <person name="Ni X."/>
            <person name="Tian J."/>
            <person name="Zhou Y."/>
            <person name="Sheng Y."/>
            <person name="Liu T."/>
            <person name="Pan Y."/>
            <person name="Xia L."/>
            <person name="Li J."/>
            <person name="Zhao F."/>
            <person name="Cao W."/>
        </authorList>
    </citation>
    <scope>NUCLEOTIDE SEQUENCE</scope>
    <source>
        <strain evidence="2">Rsan-2018</strain>
        <tissue evidence="2">Larvae</tissue>
    </source>
</reference>
<sequence length="342" mass="36798">MEEKNVQLSCYNVKVRAVSDLQDGLQLLKLLSTMDQTSSIENVEPGKAFPNIEKQLCEYHSCLPARFLSSGVHRRERYNDIQLATTSVLALSALALRVTSCSPTSEVAPLLKLDEATQCCIRDLIEIVRSGDDVLENLAAYLKASNVEEESFLCVATLKRRKSESFTASPAGAQTPAKRSSMSPQQRGAFLKNEVDSVSTLRTMRGGDGLASLHEKHWQGTRQWHQPETDSPHRGETGSVDGSTGTGEVQVEDVGTVERCAHAEGPAGAYTGGGTAGEVATGLEEEQRVTAVVAGKVAPVPEGKQDIVAPQMLMPKARIASWPRSDGPRGVTWNKTGALVSP</sequence>
<evidence type="ECO:0000313" key="3">
    <source>
        <dbReference type="Proteomes" id="UP000821837"/>
    </source>
</evidence>
<evidence type="ECO:0000256" key="1">
    <source>
        <dbReference type="SAM" id="MobiDB-lite"/>
    </source>
</evidence>
<gene>
    <name evidence="2" type="ORF">HPB52_007997</name>
</gene>
<evidence type="ECO:0000313" key="2">
    <source>
        <dbReference type="EMBL" id="KAH7951324.1"/>
    </source>
</evidence>
<feature type="compositionally biased region" description="Polar residues" evidence="1">
    <location>
        <begin position="177"/>
        <end position="186"/>
    </location>
</feature>
<keyword evidence="3" id="KW-1185">Reference proteome</keyword>
<accession>A0A9D4SU62</accession>
<reference evidence="2" key="1">
    <citation type="journal article" date="2020" name="Cell">
        <title>Large-Scale Comparative Analyses of Tick Genomes Elucidate Their Genetic Diversity and Vector Capacities.</title>
        <authorList>
            <consortium name="Tick Genome and Microbiome Consortium (TIGMIC)"/>
            <person name="Jia N."/>
            <person name="Wang J."/>
            <person name="Shi W."/>
            <person name="Du L."/>
            <person name="Sun Y."/>
            <person name="Zhan W."/>
            <person name="Jiang J.F."/>
            <person name="Wang Q."/>
            <person name="Zhang B."/>
            <person name="Ji P."/>
            <person name="Bell-Sakyi L."/>
            <person name="Cui X.M."/>
            <person name="Yuan T.T."/>
            <person name="Jiang B.G."/>
            <person name="Yang W.F."/>
            <person name="Lam T.T."/>
            <person name="Chang Q.C."/>
            <person name="Ding S.J."/>
            <person name="Wang X.J."/>
            <person name="Zhu J.G."/>
            <person name="Ruan X.D."/>
            <person name="Zhao L."/>
            <person name="Wei J.T."/>
            <person name="Ye R.Z."/>
            <person name="Que T.C."/>
            <person name="Du C.H."/>
            <person name="Zhou Y.H."/>
            <person name="Cheng J.X."/>
            <person name="Dai P.F."/>
            <person name="Guo W.B."/>
            <person name="Han X.H."/>
            <person name="Huang E.J."/>
            <person name="Li L.F."/>
            <person name="Wei W."/>
            <person name="Gao Y.C."/>
            <person name="Liu J.Z."/>
            <person name="Shao H.Z."/>
            <person name="Wang X."/>
            <person name="Wang C.C."/>
            <person name="Yang T.C."/>
            <person name="Huo Q.B."/>
            <person name="Li W."/>
            <person name="Chen H.Y."/>
            <person name="Chen S.E."/>
            <person name="Zhou L.G."/>
            <person name="Ni X.B."/>
            <person name="Tian J.H."/>
            <person name="Sheng Y."/>
            <person name="Liu T."/>
            <person name="Pan Y.S."/>
            <person name="Xia L.Y."/>
            <person name="Li J."/>
            <person name="Zhao F."/>
            <person name="Cao W.C."/>
        </authorList>
    </citation>
    <scope>NUCLEOTIDE SEQUENCE</scope>
    <source>
        <strain evidence="2">Rsan-2018</strain>
    </source>
</reference>
<dbReference type="AlphaFoldDB" id="A0A9D4SU62"/>
<feature type="region of interest" description="Disordered" evidence="1">
    <location>
        <begin position="165"/>
        <end position="194"/>
    </location>
</feature>
<organism evidence="2 3">
    <name type="scientific">Rhipicephalus sanguineus</name>
    <name type="common">Brown dog tick</name>
    <name type="synonym">Ixodes sanguineus</name>
    <dbReference type="NCBI Taxonomy" id="34632"/>
    <lineage>
        <taxon>Eukaryota</taxon>
        <taxon>Metazoa</taxon>
        <taxon>Ecdysozoa</taxon>
        <taxon>Arthropoda</taxon>
        <taxon>Chelicerata</taxon>
        <taxon>Arachnida</taxon>
        <taxon>Acari</taxon>
        <taxon>Parasitiformes</taxon>
        <taxon>Ixodida</taxon>
        <taxon>Ixodoidea</taxon>
        <taxon>Ixodidae</taxon>
        <taxon>Rhipicephalinae</taxon>
        <taxon>Rhipicephalus</taxon>
        <taxon>Rhipicephalus</taxon>
    </lineage>
</organism>
<feature type="region of interest" description="Disordered" evidence="1">
    <location>
        <begin position="321"/>
        <end position="342"/>
    </location>
</feature>
<feature type="region of interest" description="Disordered" evidence="1">
    <location>
        <begin position="216"/>
        <end position="247"/>
    </location>
</feature>